<feature type="non-terminal residue" evidence="1">
    <location>
        <position position="23"/>
    </location>
</feature>
<gene>
    <name evidence="1" type="ORF">Golax_022708</name>
</gene>
<comment type="caution">
    <text evidence="1">The sequence shown here is derived from an EMBL/GenBank/DDBJ whole genome shotgun (WGS) entry which is preliminary data.</text>
</comment>
<reference evidence="1 2" key="1">
    <citation type="journal article" date="2019" name="Genome Biol. Evol.">
        <title>Insights into the evolution of the New World diploid cottons (Gossypium, subgenus Houzingenia) based on genome sequencing.</title>
        <authorList>
            <person name="Grover C.E."/>
            <person name="Arick M.A. 2nd"/>
            <person name="Thrash A."/>
            <person name="Conover J.L."/>
            <person name="Sanders W.S."/>
            <person name="Peterson D.G."/>
            <person name="Frelichowski J.E."/>
            <person name="Scheffler J.A."/>
            <person name="Scheffler B.E."/>
            <person name="Wendel J.F."/>
        </authorList>
    </citation>
    <scope>NUCLEOTIDE SEQUENCE [LARGE SCALE GENOMIC DNA]</scope>
    <source>
        <strain evidence="1">4</strain>
        <tissue evidence="1">Leaf</tissue>
    </source>
</reference>
<dbReference type="EMBL" id="JABEZV010446914">
    <property type="protein sequence ID" value="MBA0730736.1"/>
    <property type="molecule type" value="Genomic_DNA"/>
</dbReference>
<dbReference type="Proteomes" id="UP000593574">
    <property type="component" value="Unassembled WGS sequence"/>
</dbReference>
<organism evidence="1 2">
    <name type="scientific">Gossypium laxum</name>
    <dbReference type="NCBI Taxonomy" id="34288"/>
    <lineage>
        <taxon>Eukaryota</taxon>
        <taxon>Viridiplantae</taxon>
        <taxon>Streptophyta</taxon>
        <taxon>Embryophyta</taxon>
        <taxon>Tracheophyta</taxon>
        <taxon>Spermatophyta</taxon>
        <taxon>Magnoliopsida</taxon>
        <taxon>eudicotyledons</taxon>
        <taxon>Gunneridae</taxon>
        <taxon>Pentapetalae</taxon>
        <taxon>rosids</taxon>
        <taxon>malvids</taxon>
        <taxon>Malvales</taxon>
        <taxon>Malvaceae</taxon>
        <taxon>Malvoideae</taxon>
        <taxon>Gossypium</taxon>
    </lineage>
</organism>
<protein>
    <submittedName>
        <fullName evidence="1">Uncharacterized protein</fullName>
    </submittedName>
</protein>
<dbReference type="AlphaFoldDB" id="A0A7J9B329"/>
<evidence type="ECO:0000313" key="1">
    <source>
        <dbReference type="EMBL" id="MBA0730736.1"/>
    </source>
</evidence>
<accession>A0A7J9B329</accession>
<keyword evidence="2" id="KW-1185">Reference proteome</keyword>
<proteinExistence type="predicted"/>
<name>A0A7J9B329_9ROSI</name>
<sequence length="23" mass="2844">MDRKKVKKSKDPKKIKCFFCTRK</sequence>
<evidence type="ECO:0000313" key="2">
    <source>
        <dbReference type="Proteomes" id="UP000593574"/>
    </source>
</evidence>